<dbReference type="AlphaFoldDB" id="A0A1D1ZHH5"/>
<sequence length="109" mass="12441">IIRKVKKKKMKFQYIIILLIVSLTYVQACRIKLVSNAYNTTVDGLPGECRGLGIPNIKEVVPLIPPDNRNCYAFFRKYGCSGAVVRYDCGHQKYFPPINALSVRLLCRF</sequence>
<accession>A0A1D1ZHH5</accession>
<dbReference type="EMBL" id="GDJX01001494">
    <property type="protein sequence ID" value="JAT66442.1"/>
    <property type="molecule type" value="Transcribed_RNA"/>
</dbReference>
<reference evidence="1" key="1">
    <citation type="submission" date="2015-07" db="EMBL/GenBank/DDBJ databases">
        <title>Transcriptome Assembly of Anthurium amnicola.</title>
        <authorList>
            <person name="Suzuki J."/>
        </authorList>
    </citation>
    <scope>NUCLEOTIDE SEQUENCE</scope>
</reference>
<proteinExistence type="predicted"/>
<feature type="non-terminal residue" evidence="1">
    <location>
        <position position="1"/>
    </location>
</feature>
<evidence type="ECO:0000313" key="1">
    <source>
        <dbReference type="EMBL" id="JAT66442.1"/>
    </source>
</evidence>
<protein>
    <submittedName>
        <fullName evidence="1">Uncharacterized protein L65</fullName>
    </submittedName>
</protein>
<name>A0A1D1ZHH5_9ARAE</name>
<organism evidence="1">
    <name type="scientific">Anthurium amnicola</name>
    <dbReference type="NCBI Taxonomy" id="1678845"/>
    <lineage>
        <taxon>Eukaryota</taxon>
        <taxon>Viridiplantae</taxon>
        <taxon>Streptophyta</taxon>
        <taxon>Embryophyta</taxon>
        <taxon>Tracheophyta</taxon>
        <taxon>Spermatophyta</taxon>
        <taxon>Magnoliopsida</taxon>
        <taxon>Liliopsida</taxon>
        <taxon>Araceae</taxon>
        <taxon>Pothoideae</taxon>
        <taxon>Potheae</taxon>
        <taxon>Anthurium</taxon>
    </lineage>
</organism>
<gene>
    <name evidence="1" type="primary">MIMI_L65</name>
    <name evidence="1" type="ORF">g.61124</name>
</gene>